<keyword evidence="2" id="KW-0812">Transmembrane</keyword>
<dbReference type="EMBL" id="SOEY01000023">
    <property type="protein sequence ID" value="TFB71914.1"/>
    <property type="molecule type" value="Genomic_DNA"/>
</dbReference>
<protein>
    <submittedName>
        <fullName evidence="4">Sugar transferase</fullName>
    </submittedName>
</protein>
<dbReference type="AlphaFoldDB" id="A0A4R8UTW0"/>
<dbReference type="Pfam" id="PF02397">
    <property type="entry name" value="Bac_transf"/>
    <property type="match status" value="1"/>
</dbReference>
<evidence type="ECO:0000313" key="4">
    <source>
        <dbReference type="EMBL" id="TFB71914.1"/>
    </source>
</evidence>
<feature type="domain" description="Bacterial sugar transferase" evidence="3">
    <location>
        <begin position="7"/>
        <end position="180"/>
    </location>
</feature>
<name>A0A4R8UTW0_9MICO</name>
<reference evidence="4 5" key="1">
    <citation type="submission" date="2019-03" db="EMBL/GenBank/DDBJ databases">
        <title>Genomics of glacier-inhabiting Cryobacterium strains.</title>
        <authorList>
            <person name="Liu Q."/>
            <person name="Xin Y.-H."/>
        </authorList>
    </citation>
    <scope>NUCLEOTIDE SEQUENCE [LARGE SCALE GENOMIC DNA]</scope>
    <source>
        <strain evidence="4 5">HLT2-23</strain>
    </source>
</reference>
<evidence type="ECO:0000256" key="1">
    <source>
        <dbReference type="ARBA" id="ARBA00006464"/>
    </source>
</evidence>
<dbReference type="GO" id="GO:0016780">
    <property type="term" value="F:phosphotransferase activity, for other substituted phosphate groups"/>
    <property type="evidence" value="ECO:0007669"/>
    <property type="project" value="TreeGrafter"/>
</dbReference>
<keyword evidence="5" id="KW-1185">Reference proteome</keyword>
<evidence type="ECO:0000259" key="3">
    <source>
        <dbReference type="Pfam" id="PF02397"/>
    </source>
</evidence>
<accession>A0A4R8UTW0</accession>
<dbReference type="PANTHER" id="PTHR30576:SF8">
    <property type="entry name" value="UNDECAPRENYL-PHOSPHATE GALACTOSE PHOSPHOTRANSFERASE"/>
    <property type="match status" value="1"/>
</dbReference>
<gene>
    <name evidence="4" type="ORF">E3O06_11560</name>
</gene>
<sequence length="204" mass="23044">MGYRSLKRVLDVAGSTVLCIISFPLVVILALVLTISNRGTPFFYQERLGLRERPFRIIKFKTMRDARNEDDELLPDAERISALGGVVRRTSLDEIPQLINILRGEMSFIGPRPLLVRYLPYYSADERVRHTVRPGITGLAQVRGRNDLEWDCRLAHDVEYVEQISLALDARILLETAKSVATGSGVRVNVLSGGMRDLDVERHV</sequence>
<keyword evidence="2" id="KW-0472">Membrane</keyword>
<evidence type="ECO:0000313" key="5">
    <source>
        <dbReference type="Proteomes" id="UP000298173"/>
    </source>
</evidence>
<comment type="similarity">
    <text evidence="1">Belongs to the bacterial sugar transferase family.</text>
</comment>
<evidence type="ECO:0000256" key="2">
    <source>
        <dbReference type="SAM" id="Phobius"/>
    </source>
</evidence>
<keyword evidence="2" id="KW-1133">Transmembrane helix</keyword>
<keyword evidence="4" id="KW-0808">Transferase</keyword>
<comment type="caution">
    <text evidence="4">The sequence shown here is derived from an EMBL/GenBank/DDBJ whole genome shotgun (WGS) entry which is preliminary data.</text>
</comment>
<dbReference type="PANTHER" id="PTHR30576">
    <property type="entry name" value="COLANIC BIOSYNTHESIS UDP-GLUCOSE LIPID CARRIER TRANSFERASE"/>
    <property type="match status" value="1"/>
</dbReference>
<dbReference type="InterPro" id="IPR003362">
    <property type="entry name" value="Bact_transf"/>
</dbReference>
<dbReference type="OrthoDB" id="9808602at2"/>
<feature type="transmembrane region" description="Helical" evidence="2">
    <location>
        <begin position="12"/>
        <end position="35"/>
    </location>
</feature>
<proteinExistence type="inferred from homology"/>
<dbReference type="Proteomes" id="UP000298173">
    <property type="component" value="Unassembled WGS sequence"/>
</dbReference>
<organism evidence="4 5">
    <name type="scientific">Cryobacterium glaciale</name>
    <dbReference type="NCBI Taxonomy" id="1259145"/>
    <lineage>
        <taxon>Bacteria</taxon>
        <taxon>Bacillati</taxon>
        <taxon>Actinomycetota</taxon>
        <taxon>Actinomycetes</taxon>
        <taxon>Micrococcales</taxon>
        <taxon>Microbacteriaceae</taxon>
        <taxon>Cryobacterium</taxon>
    </lineage>
</organism>